<sequence>MCRGVNGGCRLHRFRGACGAAPPASAGWCAPLAPARRERPWRGRPAACSGYSGACRHAGARTETWRSDSHYRRAILPLAGVQISEAARMTLLSVKNLDVILGGKRALADASFETKGGEFIGLVGPNGAGKTTLLRAIAGLVASSGQVSLAGRDLRHMGAAEKARSLAYLPQERDVAWPVSVHMLVSLGRSALKPVFAGLDRQDEAIIEAVMDRMDVSRFGERSVMELSGGERARVLIARVLAQDTPVILADEPVAGLDPAHQLTLMETFAELAREGRTVIASLHELSLAAQHCSRLILLDHGCMAADGTPAEVFTPQRLRDVYGIRARIMMVDGEFIVHPTALQPR</sequence>
<dbReference type="PROSITE" id="PS50893">
    <property type="entry name" value="ABC_TRANSPORTER_2"/>
    <property type="match status" value="1"/>
</dbReference>
<keyword evidence="10" id="KW-1185">Reference proteome</keyword>
<dbReference type="Proteomes" id="UP000000419">
    <property type="component" value="Chromosome I"/>
</dbReference>
<dbReference type="AlphaFoldDB" id="Q8YHY5"/>
<protein>
    <submittedName>
        <fullName evidence="9">Metal chelate transport ATP-binding protein</fullName>
    </submittedName>
</protein>
<dbReference type="PANTHER" id="PTHR42794">
    <property type="entry name" value="HEMIN IMPORT ATP-BINDING PROTEIN HMUV"/>
    <property type="match status" value="1"/>
</dbReference>
<evidence type="ECO:0000313" key="9">
    <source>
        <dbReference type="EMBL" id="AAL51841.1"/>
    </source>
</evidence>
<feature type="domain" description="ABC transporter" evidence="8">
    <location>
        <begin position="92"/>
        <end position="326"/>
    </location>
</feature>
<evidence type="ECO:0000259" key="8">
    <source>
        <dbReference type="PROSITE" id="PS50893"/>
    </source>
</evidence>
<dbReference type="Gene3D" id="3.40.50.300">
    <property type="entry name" value="P-loop containing nucleotide triphosphate hydrolases"/>
    <property type="match status" value="1"/>
</dbReference>
<dbReference type="PROSITE" id="PS00211">
    <property type="entry name" value="ABC_TRANSPORTER_1"/>
    <property type="match status" value="1"/>
</dbReference>
<accession>Q8YHY5</accession>
<keyword evidence="6" id="KW-1278">Translocase</keyword>
<comment type="subcellular location">
    <subcellularLocation>
        <location evidence="1">Cell inner membrane</location>
    </subcellularLocation>
</comment>
<evidence type="ECO:0000256" key="3">
    <source>
        <dbReference type="ARBA" id="ARBA00022448"/>
    </source>
</evidence>
<reference evidence="9 10" key="1">
    <citation type="journal article" date="2002" name="Proc. Natl. Acad. Sci. U.S.A.">
        <title>The genome sequence of the facultative intracellular pathogen Brucella melitensis.</title>
        <authorList>
            <person name="DelVecchio V.G."/>
            <person name="Kapatral V."/>
            <person name="Redkar R.J."/>
            <person name="Patra G."/>
            <person name="Mujer C."/>
            <person name="Los T."/>
            <person name="Ivanova N."/>
            <person name="Anderson I."/>
            <person name="Bhattacharyya A."/>
            <person name="Lykidis A."/>
            <person name="Reznik G."/>
            <person name="Jablonski L."/>
            <person name="Larsen N."/>
            <person name="D'Souza M."/>
            <person name="Bernal A."/>
            <person name="Mazur M."/>
            <person name="Goltsman E."/>
            <person name="Selkov E."/>
            <person name="Elzer P.H."/>
            <person name="Hagius S."/>
            <person name="O'Callaghan D."/>
            <person name="Letesson J.J."/>
            <person name="Haselkorn R."/>
            <person name="Kyrpides N."/>
            <person name="Overbeek R."/>
        </authorList>
    </citation>
    <scope>NUCLEOTIDE SEQUENCE [LARGE SCALE GENOMIC DNA]</scope>
    <source>
        <strain evidence="10">ATCC 23456 / CCUG 17765 / NCTC 10094 / 16M</strain>
    </source>
</reference>
<dbReference type="SMART" id="SM00382">
    <property type="entry name" value="AAA"/>
    <property type="match status" value="1"/>
</dbReference>
<name>Q8YHY5_BRUME</name>
<dbReference type="Pfam" id="PF00005">
    <property type="entry name" value="ABC_tran"/>
    <property type="match status" value="1"/>
</dbReference>
<evidence type="ECO:0000256" key="4">
    <source>
        <dbReference type="ARBA" id="ARBA00022741"/>
    </source>
</evidence>
<evidence type="ECO:0000256" key="5">
    <source>
        <dbReference type="ARBA" id="ARBA00022840"/>
    </source>
</evidence>
<dbReference type="GO" id="GO:0005524">
    <property type="term" value="F:ATP binding"/>
    <property type="evidence" value="ECO:0007669"/>
    <property type="project" value="UniProtKB-KW"/>
</dbReference>
<dbReference type="PIR" id="AF3334">
    <property type="entry name" value="AF3334"/>
</dbReference>
<dbReference type="GO" id="GO:0005886">
    <property type="term" value="C:plasma membrane"/>
    <property type="evidence" value="ECO:0007669"/>
    <property type="project" value="UniProtKB-SubCell"/>
</dbReference>
<dbReference type="KEGG" id="bme:BMEI0660"/>
<dbReference type="InterPro" id="IPR017871">
    <property type="entry name" value="ABC_transporter-like_CS"/>
</dbReference>
<gene>
    <name evidence="9" type="ordered locus">BMEI0660</name>
</gene>
<dbReference type="PANTHER" id="PTHR42794:SF1">
    <property type="entry name" value="HEMIN IMPORT ATP-BINDING PROTEIN HMUV"/>
    <property type="match status" value="1"/>
</dbReference>
<dbReference type="InterPro" id="IPR027417">
    <property type="entry name" value="P-loop_NTPase"/>
</dbReference>
<keyword evidence="5 9" id="KW-0067">ATP-binding</keyword>
<dbReference type="SUPFAM" id="SSF52540">
    <property type="entry name" value="P-loop containing nucleoside triphosphate hydrolases"/>
    <property type="match status" value="1"/>
</dbReference>
<keyword evidence="3" id="KW-0813">Transport</keyword>
<comment type="function">
    <text evidence="7">Part of the ABC transporter complex HmuTUV involved in hemin import. Responsible for energy coupling to the transport system.</text>
</comment>
<dbReference type="InterPro" id="IPR003439">
    <property type="entry name" value="ABC_transporter-like_ATP-bd"/>
</dbReference>
<comment type="similarity">
    <text evidence="2">Belongs to the ABC transporter superfamily.</text>
</comment>
<dbReference type="EMBL" id="AE008917">
    <property type="protein sequence ID" value="AAL51841.1"/>
    <property type="molecule type" value="Genomic_DNA"/>
</dbReference>
<organism evidence="9 10">
    <name type="scientific">Brucella melitensis biotype 1 (strain ATCC 23456 / CCUG 17765 / NCTC 10094 / 16M)</name>
    <dbReference type="NCBI Taxonomy" id="224914"/>
    <lineage>
        <taxon>Bacteria</taxon>
        <taxon>Pseudomonadati</taxon>
        <taxon>Pseudomonadota</taxon>
        <taxon>Alphaproteobacteria</taxon>
        <taxon>Hyphomicrobiales</taxon>
        <taxon>Brucellaceae</taxon>
        <taxon>Brucella/Ochrobactrum group</taxon>
        <taxon>Brucella</taxon>
    </lineage>
</organism>
<evidence type="ECO:0000256" key="2">
    <source>
        <dbReference type="ARBA" id="ARBA00005417"/>
    </source>
</evidence>
<keyword evidence="4" id="KW-0547">Nucleotide-binding</keyword>
<dbReference type="CDD" id="cd03214">
    <property type="entry name" value="ABC_Iron-Siderophores_B12_Hemin"/>
    <property type="match status" value="1"/>
</dbReference>
<proteinExistence type="inferred from homology"/>
<evidence type="ECO:0000256" key="1">
    <source>
        <dbReference type="ARBA" id="ARBA00004533"/>
    </source>
</evidence>
<dbReference type="FunFam" id="3.40.50.300:FF:000134">
    <property type="entry name" value="Iron-enterobactin ABC transporter ATP-binding protein"/>
    <property type="match status" value="1"/>
</dbReference>
<evidence type="ECO:0000313" key="10">
    <source>
        <dbReference type="Proteomes" id="UP000000419"/>
    </source>
</evidence>
<dbReference type="eggNOG" id="COG1120">
    <property type="taxonomic scope" value="Bacteria"/>
</dbReference>
<evidence type="ECO:0000256" key="7">
    <source>
        <dbReference type="ARBA" id="ARBA00037066"/>
    </source>
</evidence>
<evidence type="ECO:0000256" key="6">
    <source>
        <dbReference type="ARBA" id="ARBA00022967"/>
    </source>
</evidence>
<dbReference type="GO" id="GO:0016887">
    <property type="term" value="F:ATP hydrolysis activity"/>
    <property type="evidence" value="ECO:0007669"/>
    <property type="project" value="InterPro"/>
</dbReference>
<dbReference type="InterPro" id="IPR003593">
    <property type="entry name" value="AAA+_ATPase"/>
</dbReference>